<feature type="domain" description="Acyl-CoA dehydrogenase/oxidase C-terminal" evidence="7">
    <location>
        <begin position="226"/>
        <end position="374"/>
    </location>
</feature>
<evidence type="ECO:0000313" key="10">
    <source>
        <dbReference type="EMBL" id="BBO69809.1"/>
    </source>
</evidence>
<feature type="domain" description="Acyl-CoA oxidase/dehydrogenase middle" evidence="8">
    <location>
        <begin position="125"/>
        <end position="214"/>
    </location>
</feature>
<dbReference type="SUPFAM" id="SSF47203">
    <property type="entry name" value="Acyl-CoA dehydrogenase C-terminal domain-like"/>
    <property type="match status" value="1"/>
</dbReference>
<evidence type="ECO:0000256" key="3">
    <source>
        <dbReference type="ARBA" id="ARBA00011881"/>
    </source>
</evidence>
<evidence type="ECO:0000256" key="4">
    <source>
        <dbReference type="ARBA" id="ARBA00022630"/>
    </source>
</evidence>
<dbReference type="RefSeq" id="WP_155317814.1">
    <property type="nucleotide sequence ID" value="NZ_AP021874.1"/>
</dbReference>
<dbReference type="Pfam" id="PF02771">
    <property type="entry name" value="Acyl-CoA_dh_N"/>
    <property type="match status" value="1"/>
</dbReference>
<dbReference type="EMBL" id="AP021874">
    <property type="protein sequence ID" value="BBO69809.1"/>
    <property type="molecule type" value="Genomic_DNA"/>
</dbReference>
<dbReference type="Pfam" id="PF00441">
    <property type="entry name" value="Acyl-CoA_dh_1"/>
    <property type="match status" value="1"/>
</dbReference>
<dbReference type="KEGG" id="dalk:DSCA_37390"/>
<evidence type="ECO:0000256" key="2">
    <source>
        <dbReference type="ARBA" id="ARBA00009347"/>
    </source>
</evidence>
<evidence type="ECO:0000256" key="5">
    <source>
        <dbReference type="ARBA" id="ARBA00022827"/>
    </source>
</evidence>
<dbReference type="Gene3D" id="2.40.110.10">
    <property type="entry name" value="Butyryl-CoA Dehydrogenase, subunit A, domain 2"/>
    <property type="match status" value="1"/>
</dbReference>
<dbReference type="InterPro" id="IPR006091">
    <property type="entry name" value="Acyl-CoA_Oxase/DH_mid-dom"/>
</dbReference>
<dbReference type="Proteomes" id="UP000427906">
    <property type="component" value="Chromosome"/>
</dbReference>
<dbReference type="InterPro" id="IPR009100">
    <property type="entry name" value="AcylCoA_DH/oxidase_NM_dom_sf"/>
</dbReference>
<dbReference type="FunFam" id="1.20.140.10:FF:000004">
    <property type="entry name" value="Acyl-CoA dehydrogenase FadE25"/>
    <property type="match status" value="1"/>
</dbReference>
<feature type="domain" description="Acyl-CoA dehydrogenase/oxidase N-terminal" evidence="9">
    <location>
        <begin position="7"/>
        <end position="118"/>
    </location>
</feature>
<keyword evidence="5 6" id="KW-0274">FAD</keyword>
<dbReference type="InterPro" id="IPR046373">
    <property type="entry name" value="Acyl-CoA_Oxase/DH_mid-dom_sf"/>
</dbReference>
<name>A0A5K7YPL4_9BACT</name>
<dbReference type="Gene3D" id="1.10.540.10">
    <property type="entry name" value="Acyl-CoA dehydrogenase/oxidase, N-terminal domain"/>
    <property type="match status" value="1"/>
</dbReference>
<dbReference type="InterPro" id="IPR037069">
    <property type="entry name" value="AcylCoA_DH/ox_N_sf"/>
</dbReference>
<evidence type="ECO:0000256" key="1">
    <source>
        <dbReference type="ARBA" id="ARBA00001974"/>
    </source>
</evidence>
<accession>A0A5K7YPL4</accession>
<evidence type="ECO:0000259" key="7">
    <source>
        <dbReference type="Pfam" id="PF00441"/>
    </source>
</evidence>
<dbReference type="SUPFAM" id="SSF56645">
    <property type="entry name" value="Acyl-CoA dehydrogenase NM domain-like"/>
    <property type="match status" value="1"/>
</dbReference>
<dbReference type="OrthoDB" id="9765339at2"/>
<dbReference type="GO" id="GO:0003995">
    <property type="term" value="F:acyl-CoA dehydrogenase activity"/>
    <property type="evidence" value="ECO:0007669"/>
    <property type="project" value="TreeGrafter"/>
</dbReference>
<keyword evidence="6" id="KW-0560">Oxidoreductase</keyword>
<protein>
    <submittedName>
        <fullName evidence="10">Acyl-CoA dehydrogenase</fullName>
    </submittedName>
</protein>
<evidence type="ECO:0000313" key="11">
    <source>
        <dbReference type="Proteomes" id="UP000427906"/>
    </source>
</evidence>
<sequence>MTFELDKSQKQIQKAVWEFARGEFDKDELLDLEKAGEFPKKIWEKAAGLGFVGLHFEEDFSGGGLGVFDTLLASEALCRQDSSCGMALVLAGFGGELVMAAGTKEQKSTYLEPLALGESLCGAGLFEPRLGYDLTGLSTRAVPEGDEWVISGKKTWVANGMDAAFFILLCETEESPGGVLFLADRDAPGLSLAPMPRKLGNTMTPWADLELDNVRVDQTRVLGKPGQGGKLVEKFLDQVRLVNAGMALGIAQGAMDRTLAYAKQREQFGRKIAVFQTLRHKIADMALKIELARGIAYGAARSFDIRNKAALLPAMAMEYACKAAEEVADEALQIHGGYGYMHEGEVEHFYRDAKFLKLFCSNPDLRRDTIADAVIGKIK</sequence>
<evidence type="ECO:0000256" key="6">
    <source>
        <dbReference type="RuleBase" id="RU362125"/>
    </source>
</evidence>
<dbReference type="Pfam" id="PF02770">
    <property type="entry name" value="Acyl-CoA_dh_M"/>
    <property type="match status" value="1"/>
</dbReference>
<reference evidence="10 11" key="1">
    <citation type="submission" date="2019-11" db="EMBL/GenBank/DDBJ databases">
        <title>Comparative genomics of hydrocarbon-degrading Desulfosarcina strains.</title>
        <authorList>
            <person name="Watanabe M."/>
            <person name="Kojima H."/>
            <person name="Fukui M."/>
        </authorList>
    </citation>
    <scope>NUCLEOTIDE SEQUENCE [LARGE SCALE GENOMIC DNA]</scope>
    <source>
        <strain evidence="10 11">PL12</strain>
    </source>
</reference>
<comment type="cofactor">
    <cofactor evidence="1 6">
        <name>FAD</name>
        <dbReference type="ChEBI" id="CHEBI:57692"/>
    </cofactor>
</comment>
<comment type="subunit">
    <text evidence="3">Homotetramer.</text>
</comment>
<dbReference type="PANTHER" id="PTHR43884">
    <property type="entry name" value="ACYL-COA DEHYDROGENASE"/>
    <property type="match status" value="1"/>
</dbReference>
<evidence type="ECO:0000259" key="8">
    <source>
        <dbReference type="Pfam" id="PF02770"/>
    </source>
</evidence>
<dbReference type="AlphaFoldDB" id="A0A5K7YPL4"/>
<keyword evidence="11" id="KW-1185">Reference proteome</keyword>
<gene>
    <name evidence="10" type="ORF">DSCA_37390</name>
</gene>
<organism evidence="10 11">
    <name type="scientific">Desulfosarcina alkanivorans</name>
    <dbReference type="NCBI Taxonomy" id="571177"/>
    <lineage>
        <taxon>Bacteria</taxon>
        <taxon>Pseudomonadati</taxon>
        <taxon>Thermodesulfobacteriota</taxon>
        <taxon>Desulfobacteria</taxon>
        <taxon>Desulfobacterales</taxon>
        <taxon>Desulfosarcinaceae</taxon>
        <taxon>Desulfosarcina</taxon>
    </lineage>
</organism>
<proteinExistence type="inferred from homology"/>
<keyword evidence="4 6" id="KW-0285">Flavoprotein</keyword>
<dbReference type="InterPro" id="IPR036250">
    <property type="entry name" value="AcylCo_DH-like_C"/>
</dbReference>
<comment type="similarity">
    <text evidence="2 6">Belongs to the acyl-CoA dehydrogenase family.</text>
</comment>
<dbReference type="InterPro" id="IPR013786">
    <property type="entry name" value="AcylCoA_DH/ox_N"/>
</dbReference>
<dbReference type="Gene3D" id="1.20.140.10">
    <property type="entry name" value="Butyryl-CoA Dehydrogenase, subunit A, domain 3"/>
    <property type="match status" value="1"/>
</dbReference>
<dbReference type="InterPro" id="IPR009075">
    <property type="entry name" value="AcylCo_DH/oxidase_C"/>
</dbReference>
<dbReference type="PANTHER" id="PTHR43884:SF12">
    <property type="entry name" value="ISOVALERYL-COA DEHYDROGENASE, MITOCHONDRIAL-RELATED"/>
    <property type="match status" value="1"/>
</dbReference>
<evidence type="ECO:0000259" key="9">
    <source>
        <dbReference type="Pfam" id="PF02771"/>
    </source>
</evidence>
<dbReference type="GO" id="GO:0050660">
    <property type="term" value="F:flavin adenine dinucleotide binding"/>
    <property type="evidence" value="ECO:0007669"/>
    <property type="project" value="InterPro"/>
</dbReference>